<reference evidence="3 4" key="1">
    <citation type="journal article" date="2016" name="Int. J. Syst. Evol. Microbiol.">
        <title>Labrenzia salina sp. nov., isolated from the rhizosphere of the halophyte Arthrocnemum macrostachyum.</title>
        <authorList>
            <person name="Camacho M."/>
            <person name="Redondo-Gomez S."/>
            <person name="Rodriguez-Llorente I."/>
            <person name="Rohde M."/>
            <person name="Sproer C."/>
            <person name="Schumann P."/>
            <person name="Klenk H.P."/>
            <person name="Montero-Calasanz M.D.C."/>
        </authorList>
    </citation>
    <scope>NUCLEOTIDE SEQUENCE [LARGE SCALE GENOMIC DNA]</scope>
    <source>
        <strain evidence="3 4">DSM 29163</strain>
    </source>
</reference>
<protein>
    <submittedName>
        <fullName evidence="3">DUF2270 domain-containing protein</fullName>
    </submittedName>
</protein>
<keyword evidence="2" id="KW-0812">Transmembrane</keyword>
<comment type="caution">
    <text evidence="3">The sequence shown here is derived from an EMBL/GenBank/DDBJ whole genome shotgun (WGS) entry which is preliminary data.</text>
</comment>
<dbReference type="Proteomes" id="UP001300261">
    <property type="component" value="Unassembled WGS sequence"/>
</dbReference>
<dbReference type="InterPro" id="IPR014470">
    <property type="entry name" value="UCP01500"/>
</dbReference>
<feature type="region of interest" description="Disordered" evidence="1">
    <location>
        <begin position="1"/>
        <end position="22"/>
    </location>
</feature>
<evidence type="ECO:0000313" key="3">
    <source>
        <dbReference type="EMBL" id="MCX2725444.1"/>
    </source>
</evidence>
<dbReference type="EMBL" id="JAPEVI010000003">
    <property type="protein sequence ID" value="MCX2725444.1"/>
    <property type="molecule type" value="Genomic_DNA"/>
</dbReference>
<accession>A0ABT3R8I0</accession>
<sequence length="237" mass="27118">MIERDIANKPEENSDQRNRPNQEIDSATLGALAHLYRAEVFRSTHWRTRLDNTTNWAVVTTGIALSATFSNKDASPLPMVLVGLLVTVFLIFEARRYRYYNLFRARARLMESDLYAPMLQGRKVPWIGEWSRMLAEDYEVPHYHISLVRAAGRRLRSNYSWILAIQAIAYYGKLAIHPVELTDISQAFERAAIGPIPGNLVMLAGVAFHASWVVFAIVTLRLDTIHRERRQSPMPLP</sequence>
<feature type="transmembrane region" description="Helical" evidence="2">
    <location>
        <begin position="75"/>
        <end position="94"/>
    </location>
</feature>
<evidence type="ECO:0000256" key="1">
    <source>
        <dbReference type="SAM" id="MobiDB-lite"/>
    </source>
</evidence>
<gene>
    <name evidence="3" type="ORF">ON753_24320</name>
</gene>
<dbReference type="Pfam" id="PF10028">
    <property type="entry name" value="DUF2270"/>
    <property type="match status" value="1"/>
</dbReference>
<dbReference type="RefSeq" id="WP_265966375.1">
    <property type="nucleotide sequence ID" value="NZ_JAPEVI010000003.1"/>
</dbReference>
<keyword evidence="4" id="KW-1185">Reference proteome</keyword>
<feature type="transmembrane region" description="Helical" evidence="2">
    <location>
        <begin position="196"/>
        <end position="220"/>
    </location>
</feature>
<evidence type="ECO:0000256" key="2">
    <source>
        <dbReference type="SAM" id="Phobius"/>
    </source>
</evidence>
<feature type="transmembrane region" description="Helical" evidence="2">
    <location>
        <begin position="159"/>
        <end position="176"/>
    </location>
</feature>
<keyword evidence="2" id="KW-1133">Transmembrane helix</keyword>
<name>A0ABT3R8I0_9HYPH</name>
<organism evidence="3 4">
    <name type="scientific">Roseibium salinum</name>
    <dbReference type="NCBI Taxonomy" id="1604349"/>
    <lineage>
        <taxon>Bacteria</taxon>
        <taxon>Pseudomonadati</taxon>
        <taxon>Pseudomonadota</taxon>
        <taxon>Alphaproteobacteria</taxon>
        <taxon>Hyphomicrobiales</taxon>
        <taxon>Stappiaceae</taxon>
        <taxon>Roseibium</taxon>
    </lineage>
</organism>
<dbReference type="PIRSF" id="PIRSF015000">
    <property type="entry name" value="UCP01500"/>
    <property type="match status" value="1"/>
</dbReference>
<evidence type="ECO:0000313" key="4">
    <source>
        <dbReference type="Proteomes" id="UP001300261"/>
    </source>
</evidence>
<proteinExistence type="predicted"/>
<keyword evidence="2" id="KW-0472">Membrane</keyword>